<sequence>MFTIEHDFDSTVITLVDEGAPSPEALTPDVTITAFAEAVTLEQAHPVTDEVQTITLSMRQLHELAAALDLPEGVYRLNLPGGLDTDD</sequence>
<dbReference type="RefSeq" id="WP_076364197.1">
    <property type="nucleotide sequence ID" value="NZ_FTOM01000002.1"/>
</dbReference>
<dbReference type="EMBL" id="FTOM01000002">
    <property type="protein sequence ID" value="SIS67685.1"/>
    <property type="molecule type" value="Genomic_DNA"/>
</dbReference>
<keyword evidence="2" id="KW-1185">Reference proteome</keyword>
<evidence type="ECO:0000313" key="1">
    <source>
        <dbReference type="EMBL" id="SIS67685.1"/>
    </source>
</evidence>
<dbReference type="AlphaFoldDB" id="A0A1N7L1F6"/>
<proteinExistence type="predicted"/>
<gene>
    <name evidence="1" type="ORF">SAMN05421795_102428</name>
</gene>
<evidence type="ECO:0008006" key="3">
    <source>
        <dbReference type="Google" id="ProtNLM"/>
    </source>
</evidence>
<dbReference type="Proteomes" id="UP000186098">
    <property type="component" value="Unassembled WGS sequence"/>
</dbReference>
<dbReference type="STRING" id="407234.SAMN05421795_102428"/>
<protein>
    <recommendedName>
        <fullName evidence="3">Phosphomannomutase</fullName>
    </recommendedName>
</protein>
<evidence type="ECO:0000313" key="2">
    <source>
        <dbReference type="Proteomes" id="UP000186098"/>
    </source>
</evidence>
<organism evidence="1 2">
    <name type="scientific">Phaeovulum vinaykumarii</name>
    <dbReference type="NCBI Taxonomy" id="407234"/>
    <lineage>
        <taxon>Bacteria</taxon>
        <taxon>Pseudomonadati</taxon>
        <taxon>Pseudomonadota</taxon>
        <taxon>Alphaproteobacteria</taxon>
        <taxon>Rhodobacterales</taxon>
        <taxon>Paracoccaceae</taxon>
        <taxon>Phaeovulum</taxon>
    </lineage>
</organism>
<dbReference type="OrthoDB" id="7861315at2"/>
<reference evidence="2" key="1">
    <citation type="submission" date="2017-01" db="EMBL/GenBank/DDBJ databases">
        <authorList>
            <person name="Varghese N."/>
            <person name="Submissions S."/>
        </authorList>
    </citation>
    <scope>NUCLEOTIDE SEQUENCE [LARGE SCALE GENOMIC DNA]</scope>
    <source>
        <strain evidence="2">DSM 18714</strain>
    </source>
</reference>
<accession>A0A1N7L1F6</accession>
<name>A0A1N7L1F6_9RHOB</name>